<reference evidence="4 5" key="1">
    <citation type="submission" date="2014-01" db="EMBL/GenBank/DDBJ databases">
        <title>Full genme sequencing of cellulolytic bacterium Gynuella sunshinyii YC6258T gen. nov., sp. nov.</title>
        <authorList>
            <person name="Khan H."/>
            <person name="Chung E.J."/>
            <person name="Chung Y.R."/>
        </authorList>
    </citation>
    <scope>NUCLEOTIDE SEQUENCE [LARGE SCALE GENOMIC DNA]</scope>
    <source>
        <strain evidence="4 5">YC6258</strain>
    </source>
</reference>
<keyword evidence="2" id="KW-0413">Isomerase</keyword>
<comment type="similarity">
    <text evidence="1">Belongs to the PhzF family.</text>
</comment>
<dbReference type="NCBIfam" id="TIGR00654">
    <property type="entry name" value="PhzF_family"/>
    <property type="match status" value="1"/>
</dbReference>
<dbReference type="Proteomes" id="UP000032266">
    <property type="component" value="Chromosome"/>
</dbReference>
<accession>A0A0C5VNZ0</accession>
<protein>
    <submittedName>
        <fullName evidence="4">Putative epimerase, PhzC/PhzF-like protein</fullName>
    </submittedName>
</protein>
<evidence type="ECO:0000256" key="1">
    <source>
        <dbReference type="ARBA" id="ARBA00008270"/>
    </source>
</evidence>
<dbReference type="PATRIC" id="fig|1445510.3.peg.4320"/>
<dbReference type="EMBL" id="CP007142">
    <property type="protein sequence ID" value="AJQ96387.1"/>
    <property type="molecule type" value="Genomic_DNA"/>
</dbReference>
<dbReference type="KEGG" id="gsn:YC6258_04355"/>
<dbReference type="SUPFAM" id="SSF54506">
    <property type="entry name" value="Diaminopimelate epimerase-like"/>
    <property type="match status" value="1"/>
</dbReference>
<evidence type="ECO:0000256" key="2">
    <source>
        <dbReference type="ARBA" id="ARBA00023235"/>
    </source>
</evidence>
<evidence type="ECO:0000313" key="4">
    <source>
        <dbReference type="EMBL" id="AJQ96387.1"/>
    </source>
</evidence>
<feature type="active site" evidence="3">
    <location>
        <position position="46"/>
    </location>
</feature>
<keyword evidence="5" id="KW-1185">Reference proteome</keyword>
<evidence type="ECO:0000313" key="5">
    <source>
        <dbReference type="Proteomes" id="UP000032266"/>
    </source>
</evidence>
<dbReference type="Pfam" id="PF02567">
    <property type="entry name" value="PhzC-PhzF"/>
    <property type="match status" value="1"/>
</dbReference>
<dbReference type="RefSeq" id="WP_044618399.1">
    <property type="nucleotide sequence ID" value="NZ_CP007142.1"/>
</dbReference>
<proteinExistence type="inferred from homology"/>
<dbReference type="OrthoDB" id="9788221at2"/>
<dbReference type="STRING" id="1445510.YC6258_04355"/>
<gene>
    <name evidence="4" type="ORF">YC6258_04355</name>
</gene>
<name>A0A0C5VNZ0_9GAMM</name>
<dbReference type="HOGENOM" id="CLU_048756_2_2_6"/>
<dbReference type="PANTHER" id="PTHR13774">
    <property type="entry name" value="PHENAZINE BIOSYNTHESIS PROTEIN"/>
    <property type="match status" value="1"/>
</dbReference>
<sequence length="263" mass="29566">MKLPIFQVDAFTDQVFKGNPAAVIPLYSWLSDTQMQMIAAENNLSETAFFVPSNDGFHLRWFTPGYEIELCGHATLATAHVLWHELNYQNTELRFQTMSGELLVTKTGSQYQLDFPEKTLRPFELASPLRELIRANPVEVWENQKIMVVLENEQQVADFHGSFSGLDIQSGVILTAPGDQSGVDFVSRFFVNPASGINEDPVTGSAHCLLTPYWSQRLNKTRLTARQISKRSGDLLCQLRQGRVLMTGSAVTYLSGNIYLEQD</sequence>
<organism evidence="4 5">
    <name type="scientific">Gynuella sunshinyii YC6258</name>
    <dbReference type="NCBI Taxonomy" id="1445510"/>
    <lineage>
        <taxon>Bacteria</taxon>
        <taxon>Pseudomonadati</taxon>
        <taxon>Pseudomonadota</taxon>
        <taxon>Gammaproteobacteria</taxon>
        <taxon>Oceanospirillales</taxon>
        <taxon>Saccharospirillaceae</taxon>
        <taxon>Gynuella</taxon>
    </lineage>
</organism>
<dbReference type="GO" id="GO:0005737">
    <property type="term" value="C:cytoplasm"/>
    <property type="evidence" value="ECO:0007669"/>
    <property type="project" value="TreeGrafter"/>
</dbReference>
<dbReference type="AlphaFoldDB" id="A0A0C5VNZ0"/>
<dbReference type="GO" id="GO:0016853">
    <property type="term" value="F:isomerase activity"/>
    <property type="evidence" value="ECO:0007669"/>
    <property type="project" value="UniProtKB-KW"/>
</dbReference>
<dbReference type="InterPro" id="IPR003719">
    <property type="entry name" value="Phenazine_PhzF-like"/>
</dbReference>
<dbReference type="Gene3D" id="3.10.310.10">
    <property type="entry name" value="Diaminopimelate Epimerase, Chain A, domain 1"/>
    <property type="match status" value="2"/>
</dbReference>
<dbReference type="PANTHER" id="PTHR13774:SF17">
    <property type="entry name" value="PHENAZINE BIOSYNTHESIS-LIKE DOMAIN-CONTAINING PROTEIN"/>
    <property type="match status" value="1"/>
</dbReference>
<evidence type="ECO:0000256" key="3">
    <source>
        <dbReference type="PIRSR" id="PIRSR016184-1"/>
    </source>
</evidence>
<dbReference type="PIRSF" id="PIRSF016184">
    <property type="entry name" value="PhzC_PhzF"/>
    <property type="match status" value="1"/>
</dbReference>